<keyword evidence="5 9" id="KW-0460">Magnesium</keyword>
<dbReference type="GO" id="GO:0045739">
    <property type="term" value="P:positive regulation of DNA repair"/>
    <property type="evidence" value="ECO:0007669"/>
    <property type="project" value="TreeGrafter"/>
</dbReference>
<dbReference type="Gene3D" id="3.40.50.12350">
    <property type="match status" value="1"/>
</dbReference>
<dbReference type="GO" id="GO:0046872">
    <property type="term" value="F:metal ion binding"/>
    <property type="evidence" value="ECO:0007669"/>
    <property type="project" value="UniProtKB-KW"/>
</dbReference>
<dbReference type="InterPro" id="IPR038102">
    <property type="entry name" value="EYA_dom_sf"/>
</dbReference>
<evidence type="ECO:0000256" key="3">
    <source>
        <dbReference type="ARBA" id="ARBA00022723"/>
    </source>
</evidence>
<evidence type="ECO:0000256" key="2">
    <source>
        <dbReference type="ARBA" id="ARBA00013064"/>
    </source>
</evidence>
<name>A0A1D1XCV1_9ARAE</name>
<evidence type="ECO:0000256" key="4">
    <source>
        <dbReference type="ARBA" id="ARBA00022801"/>
    </source>
</evidence>
<dbReference type="GO" id="GO:0004725">
    <property type="term" value="F:protein tyrosine phosphatase activity"/>
    <property type="evidence" value="ECO:0007669"/>
    <property type="project" value="UniProtKB-EC"/>
</dbReference>
<comment type="cofactor">
    <cofactor evidence="9">
        <name>Mg(2+)</name>
        <dbReference type="ChEBI" id="CHEBI:18420"/>
    </cofactor>
    <text evidence="9">Binds 1 Mg(2+) ion per subunit.</text>
</comment>
<evidence type="ECO:0000256" key="8">
    <source>
        <dbReference type="PIRSR" id="PIRSR628472-1"/>
    </source>
</evidence>
<dbReference type="EC" id="3.1.3.48" evidence="2"/>
<sequence>MDEPLGNAIMYETQNRTAPATYNADGHINVYIWDMDETLILLKSLLDGTFGAAFGGSKDTQKGIEIGKRWENHILQVCDEMFFYEQIENYNEPFLDAVSDYDDGRDLSDYDFCNDGFSVPYDDANKRKLAYRHRIIAQKYAQGLQNVLDEAMIKLWNDLYELTDSYTDGWLSSARALLDQIANGRKWLEDHVELDDTTDCAVAKCQNINALVTSGSLIPSLVKCLLFRYGDLISQENVYSSWEVGKLQCFRWIKERFAGEKVRFCVIGDGLEECRAAETMQWPFMQVDFRPGGVHRFPGLTLRTVGYYMDVIYGSSYAEDGDEN</sequence>
<dbReference type="EMBL" id="GDJX01027682">
    <property type="protein sequence ID" value="JAT40254.1"/>
    <property type="molecule type" value="Transcribed_RNA"/>
</dbReference>
<comment type="catalytic activity">
    <reaction evidence="7">
        <text>O-phospho-L-tyrosyl-[protein] + H2O = L-tyrosyl-[protein] + phosphate</text>
        <dbReference type="Rhea" id="RHEA:10684"/>
        <dbReference type="Rhea" id="RHEA-COMP:10136"/>
        <dbReference type="Rhea" id="RHEA-COMP:20101"/>
        <dbReference type="ChEBI" id="CHEBI:15377"/>
        <dbReference type="ChEBI" id="CHEBI:43474"/>
        <dbReference type="ChEBI" id="CHEBI:46858"/>
        <dbReference type="ChEBI" id="CHEBI:61978"/>
        <dbReference type="EC" id="3.1.3.48"/>
    </reaction>
</comment>
<feature type="binding site" evidence="9">
    <location>
        <position position="34"/>
    </location>
    <ligand>
        <name>Mg(2+)</name>
        <dbReference type="ChEBI" id="CHEBI:18420"/>
    </ligand>
</feature>
<feature type="active site" description="Proton donor" evidence="8">
    <location>
        <position position="36"/>
    </location>
</feature>
<reference evidence="10" key="1">
    <citation type="submission" date="2015-07" db="EMBL/GenBank/DDBJ databases">
        <title>Transcriptome Assembly of Anthurium amnicola.</title>
        <authorList>
            <person name="Suzuki J."/>
        </authorList>
    </citation>
    <scope>NUCLEOTIDE SEQUENCE</scope>
</reference>
<gene>
    <name evidence="10" type="primary">EYA4_1</name>
    <name evidence="10" type="ORF">g.44334</name>
</gene>
<dbReference type="FunFam" id="3.40.50.12350:FF:000003">
    <property type="entry name" value="Eyes absent homolog"/>
    <property type="match status" value="1"/>
</dbReference>
<dbReference type="AlphaFoldDB" id="A0A1D1XCV1"/>
<feature type="binding site" evidence="9">
    <location>
        <position position="36"/>
    </location>
    <ligand>
        <name>Mg(2+)</name>
        <dbReference type="ChEBI" id="CHEBI:18420"/>
    </ligand>
</feature>
<dbReference type="GO" id="GO:0005634">
    <property type="term" value="C:nucleus"/>
    <property type="evidence" value="ECO:0007669"/>
    <property type="project" value="TreeGrafter"/>
</dbReference>
<dbReference type="NCBIfam" id="TIGR01658">
    <property type="entry name" value="EYA-cons_domain"/>
    <property type="match status" value="1"/>
</dbReference>
<evidence type="ECO:0000256" key="6">
    <source>
        <dbReference type="ARBA" id="ARBA00022912"/>
    </source>
</evidence>
<evidence type="ECO:0000256" key="7">
    <source>
        <dbReference type="ARBA" id="ARBA00051722"/>
    </source>
</evidence>
<evidence type="ECO:0000256" key="9">
    <source>
        <dbReference type="PIRSR" id="PIRSR628472-2"/>
    </source>
</evidence>
<keyword evidence="4" id="KW-0378">Hydrolase</keyword>
<keyword evidence="6" id="KW-0904">Protein phosphatase</keyword>
<evidence type="ECO:0000256" key="1">
    <source>
        <dbReference type="ARBA" id="ARBA00010501"/>
    </source>
</evidence>
<dbReference type="GO" id="GO:0030154">
    <property type="term" value="P:cell differentiation"/>
    <property type="evidence" value="ECO:0007669"/>
    <property type="project" value="TreeGrafter"/>
</dbReference>
<dbReference type="InterPro" id="IPR006545">
    <property type="entry name" value="EYA_dom"/>
</dbReference>
<feature type="active site" description="Nucleophile" evidence="8">
    <location>
        <position position="34"/>
    </location>
</feature>
<organism evidence="10">
    <name type="scientific">Anthurium amnicola</name>
    <dbReference type="NCBI Taxonomy" id="1678845"/>
    <lineage>
        <taxon>Eukaryota</taxon>
        <taxon>Viridiplantae</taxon>
        <taxon>Streptophyta</taxon>
        <taxon>Embryophyta</taxon>
        <taxon>Tracheophyta</taxon>
        <taxon>Spermatophyta</taxon>
        <taxon>Magnoliopsida</taxon>
        <taxon>Liliopsida</taxon>
        <taxon>Araceae</taxon>
        <taxon>Pothoideae</taxon>
        <taxon>Potheae</taxon>
        <taxon>Anthurium</taxon>
    </lineage>
</organism>
<dbReference type="PANTHER" id="PTHR10190:SF16">
    <property type="entry name" value="DEVELOPMENTAL PROTEIN EYES ABSENT"/>
    <property type="match status" value="1"/>
</dbReference>
<feature type="binding site" evidence="9">
    <location>
        <position position="269"/>
    </location>
    <ligand>
        <name>Mg(2+)</name>
        <dbReference type="ChEBI" id="CHEBI:18420"/>
    </ligand>
</feature>
<keyword evidence="3 9" id="KW-0479">Metal-binding</keyword>
<protein>
    <recommendedName>
        <fullName evidence="2">protein-tyrosine-phosphatase</fullName>
        <ecNumber evidence="2">3.1.3.48</ecNumber>
    </recommendedName>
</protein>
<evidence type="ECO:0000313" key="10">
    <source>
        <dbReference type="EMBL" id="JAT40254.1"/>
    </source>
</evidence>
<evidence type="ECO:0000256" key="5">
    <source>
        <dbReference type="ARBA" id="ARBA00022842"/>
    </source>
</evidence>
<dbReference type="PANTHER" id="PTHR10190">
    <property type="entry name" value="EYES ABSENT"/>
    <property type="match status" value="1"/>
</dbReference>
<accession>A0A1D1XCV1</accession>
<dbReference type="InterPro" id="IPR028472">
    <property type="entry name" value="EYA"/>
</dbReference>
<proteinExistence type="inferred from homology"/>
<comment type="similarity">
    <text evidence="1">Belongs to the HAD-like hydrolase superfamily. EYA family.</text>
</comment>